<dbReference type="InterPro" id="IPR057666">
    <property type="entry name" value="DrpA_SLOG"/>
</dbReference>
<dbReference type="PANTHER" id="PTHR43022">
    <property type="entry name" value="PROTEIN SMF"/>
    <property type="match status" value="1"/>
</dbReference>
<dbReference type="Pfam" id="PF17782">
    <property type="entry name" value="WHD_DprA"/>
    <property type="match status" value="1"/>
</dbReference>
<evidence type="ECO:0000259" key="2">
    <source>
        <dbReference type="Pfam" id="PF02481"/>
    </source>
</evidence>
<evidence type="ECO:0000259" key="3">
    <source>
        <dbReference type="Pfam" id="PF17782"/>
    </source>
</evidence>
<dbReference type="InterPro" id="IPR041614">
    <property type="entry name" value="DprA_WH"/>
</dbReference>
<dbReference type="STRING" id="34059.A9308_06895"/>
<evidence type="ECO:0000256" key="1">
    <source>
        <dbReference type="ARBA" id="ARBA00006525"/>
    </source>
</evidence>
<dbReference type="SUPFAM" id="SSF102405">
    <property type="entry name" value="MCP/YpsA-like"/>
    <property type="match status" value="1"/>
</dbReference>
<feature type="domain" description="DprA winged helix" evidence="3">
    <location>
        <begin position="355"/>
        <end position="413"/>
    </location>
</feature>
<dbReference type="GO" id="GO:0009294">
    <property type="term" value="P:DNA-mediated transformation"/>
    <property type="evidence" value="ECO:0007669"/>
    <property type="project" value="InterPro"/>
</dbReference>
<protein>
    <submittedName>
        <fullName evidence="4">DNA protecting protein DprA</fullName>
    </submittedName>
</protein>
<evidence type="ECO:0000313" key="4">
    <source>
        <dbReference type="EMBL" id="OBX78211.1"/>
    </source>
</evidence>
<organism evidence="4 5">
    <name type="scientific">Faucicola atlantae</name>
    <dbReference type="NCBI Taxonomy" id="34059"/>
    <lineage>
        <taxon>Bacteria</taxon>
        <taxon>Pseudomonadati</taxon>
        <taxon>Pseudomonadota</taxon>
        <taxon>Gammaproteobacteria</taxon>
        <taxon>Moraxellales</taxon>
        <taxon>Moraxellaceae</taxon>
        <taxon>Faucicola</taxon>
    </lineage>
</organism>
<dbReference type="Proteomes" id="UP000092508">
    <property type="component" value="Unassembled WGS sequence"/>
</dbReference>
<dbReference type="AlphaFoldDB" id="A0A1B8QBV8"/>
<dbReference type="NCBIfam" id="TIGR00732">
    <property type="entry name" value="dprA"/>
    <property type="match status" value="1"/>
</dbReference>
<proteinExistence type="inferred from homology"/>
<name>A0A1B8QBV8_9GAMM</name>
<comment type="similarity">
    <text evidence="1">Belongs to the DprA/Smf family.</text>
</comment>
<gene>
    <name evidence="4" type="ORF">A9308_06895</name>
</gene>
<dbReference type="PANTHER" id="PTHR43022:SF1">
    <property type="entry name" value="PROTEIN SMF"/>
    <property type="match status" value="1"/>
</dbReference>
<comment type="caution">
    <text evidence="4">The sequence shown here is derived from an EMBL/GenBank/DDBJ whole genome shotgun (WGS) entry which is preliminary data.</text>
</comment>
<dbReference type="EMBL" id="LZMZ01000019">
    <property type="protein sequence ID" value="OBX78211.1"/>
    <property type="molecule type" value="Genomic_DNA"/>
</dbReference>
<sequence>MSLAPLDAAQRASLTLWQLTNMSTASFAKLLAAFGTPAQALTKSTTDWQAAGVHASHIKRFGEFIQVGRVDKNIERICSQLACGEYQIVFYADSAYPASLKRLYDPPPLLFYQGNVQALAMPQLAIVGSRKPSAHADKIAFDMAQYLAYEGLWITSGMAEGIDKQAHLGALTQTDPTRQGRTVAVLGNGIRLCYPKHHANLKQHIIASGGCVISEFLPDTPSTKYNFPLRNRLVAGLSLGALVVEAALKSGSLITANLANEQGKQVFAVPSHIDNVNAKGCHQLIRDGATLVDHPAQILEDLTVFQSPLTAQQAVSKPVTPQRAVQSTPNADIVPPLHAIPVSQPTTETPPSHQPMTAENPDLPTHLLGLLNQMDWVGQDMDALLAKSQTDIATLTGWLIELELMGFVMQQGGLYMRCRA</sequence>
<dbReference type="Pfam" id="PF02481">
    <property type="entry name" value="DNA_processg_A"/>
    <property type="match status" value="1"/>
</dbReference>
<dbReference type="Gene3D" id="3.40.50.450">
    <property type="match status" value="1"/>
</dbReference>
<feature type="domain" description="Smf/DprA SLOG" evidence="2">
    <location>
        <begin position="88"/>
        <end position="302"/>
    </location>
</feature>
<evidence type="ECO:0000313" key="5">
    <source>
        <dbReference type="Proteomes" id="UP000092508"/>
    </source>
</evidence>
<dbReference type="InterPro" id="IPR003488">
    <property type="entry name" value="DprA"/>
</dbReference>
<reference evidence="4 5" key="1">
    <citation type="submission" date="2016-06" db="EMBL/GenBank/DDBJ databases">
        <title>Draft genome of Moraxella atlantae CCUG 66109.</title>
        <authorList>
            <person name="Salva-Serra F."/>
            <person name="Engstrom-Jakobsson H."/>
            <person name="Thorell K."/>
            <person name="Gonzales-Siles L."/>
            <person name="Karlsson R."/>
            <person name="Boulund F."/>
            <person name="Engstrand L."/>
            <person name="Kristiansson E."/>
            <person name="Moore E."/>
        </authorList>
    </citation>
    <scope>NUCLEOTIDE SEQUENCE [LARGE SCALE GENOMIC DNA]</scope>
    <source>
        <strain evidence="4 5">CCUG 66109</strain>
    </source>
</reference>
<accession>A0A1B8QBV8</accession>